<dbReference type="SUPFAM" id="SSF52777">
    <property type="entry name" value="CoA-dependent acyltransferases"/>
    <property type="match status" value="2"/>
</dbReference>
<dbReference type="InterPro" id="IPR023213">
    <property type="entry name" value="CAT-like_dom_sf"/>
</dbReference>
<name>A0A7G1KLB6_9NOCA</name>
<dbReference type="GO" id="GO:0031177">
    <property type="term" value="F:phosphopantetheine binding"/>
    <property type="evidence" value="ECO:0007669"/>
    <property type="project" value="InterPro"/>
</dbReference>
<feature type="domain" description="Carrier" evidence="4">
    <location>
        <begin position="961"/>
        <end position="1036"/>
    </location>
</feature>
<dbReference type="NCBIfam" id="TIGR01733">
    <property type="entry name" value="AA-adenyl-dom"/>
    <property type="match status" value="1"/>
</dbReference>
<dbReference type="Pfam" id="PF13193">
    <property type="entry name" value="AMP-binding_C"/>
    <property type="match status" value="1"/>
</dbReference>
<dbReference type="InterPro" id="IPR006162">
    <property type="entry name" value="Ppantetheine_attach_site"/>
</dbReference>
<dbReference type="PANTHER" id="PTHR45527:SF1">
    <property type="entry name" value="FATTY ACID SYNTHASE"/>
    <property type="match status" value="1"/>
</dbReference>
<dbReference type="SUPFAM" id="SSF56801">
    <property type="entry name" value="Acetyl-CoA synthetase-like"/>
    <property type="match status" value="1"/>
</dbReference>
<dbReference type="Pfam" id="PF00550">
    <property type="entry name" value="PP-binding"/>
    <property type="match status" value="1"/>
</dbReference>
<dbReference type="GO" id="GO:0044550">
    <property type="term" value="P:secondary metabolite biosynthetic process"/>
    <property type="evidence" value="ECO:0007669"/>
    <property type="project" value="TreeGrafter"/>
</dbReference>
<dbReference type="Gene3D" id="3.30.300.30">
    <property type="match status" value="1"/>
</dbReference>
<protein>
    <submittedName>
        <fullName evidence="5">Non-ribosomal peptide synthetase</fullName>
    </submittedName>
</protein>
<dbReference type="InterPro" id="IPR036736">
    <property type="entry name" value="ACP-like_sf"/>
</dbReference>
<dbReference type="GeneID" id="80347672"/>
<dbReference type="KEGG" id="nwl:NWFMUON74_31280"/>
<keyword evidence="6" id="KW-1185">Reference proteome</keyword>
<keyword evidence="2" id="KW-0596">Phosphopantetheine</keyword>
<dbReference type="InterPro" id="IPR001242">
    <property type="entry name" value="Condensation_dom"/>
</dbReference>
<dbReference type="InterPro" id="IPR010071">
    <property type="entry name" value="AA_adenyl_dom"/>
</dbReference>
<dbReference type="GO" id="GO:0003824">
    <property type="term" value="F:catalytic activity"/>
    <property type="evidence" value="ECO:0007669"/>
    <property type="project" value="InterPro"/>
</dbReference>
<dbReference type="UniPathway" id="UPA00011"/>
<dbReference type="EMBL" id="AP023396">
    <property type="protein sequence ID" value="BCK55356.1"/>
    <property type="molecule type" value="Genomic_DNA"/>
</dbReference>
<evidence type="ECO:0000256" key="1">
    <source>
        <dbReference type="ARBA" id="ARBA00001957"/>
    </source>
</evidence>
<dbReference type="InterPro" id="IPR009081">
    <property type="entry name" value="PP-bd_ACP"/>
</dbReference>
<dbReference type="Gene3D" id="3.30.559.30">
    <property type="entry name" value="Nonribosomal peptide synthetase, condensation domain"/>
    <property type="match status" value="1"/>
</dbReference>
<dbReference type="InterPro" id="IPR025110">
    <property type="entry name" value="AMP-bd_C"/>
</dbReference>
<dbReference type="GO" id="GO:0043041">
    <property type="term" value="P:amino acid activation for nonribosomal peptide biosynthetic process"/>
    <property type="evidence" value="ECO:0007669"/>
    <property type="project" value="TreeGrafter"/>
</dbReference>
<keyword evidence="3" id="KW-0597">Phosphoprotein</keyword>
<comment type="cofactor">
    <cofactor evidence="1">
        <name>pantetheine 4'-phosphate</name>
        <dbReference type="ChEBI" id="CHEBI:47942"/>
    </cofactor>
</comment>
<dbReference type="PROSITE" id="PS00455">
    <property type="entry name" value="AMP_BINDING"/>
    <property type="match status" value="1"/>
</dbReference>
<dbReference type="Gene3D" id="3.40.50.12780">
    <property type="entry name" value="N-terminal domain of ligase-like"/>
    <property type="match status" value="1"/>
</dbReference>
<evidence type="ECO:0000256" key="2">
    <source>
        <dbReference type="ARBA" id="ARBA00022450"/>
    </source>
</evidence>
<evidence type="ECO:0000313" key="5">
    <source>
        <dbReference type="EMBL" id="BCK55356.1"/>
    </source>
</evidence>
<dbReference type="SMART" id="SM00823">
    <property type="entry name" value="PKS_PP"/>
    <property type="match status" value="1"/>
</dbReference>
<dbReference type="SUPFAM" id="SSF47336">
    <property type="entry name" value="ACP-like"/>
    <property type="match status" value="1"/>
</dbReference>
<dbReference type="InterPro" id="IPR042099">
    <property type="entry name" value="ANL_N_sf"/>
</dbReference>
<dbReference type="Gene3D" id="3.40.50.1820">
    <property type="entry name" value="alpha/beta hydrolase"/>
    <property type="match status" value="1"/>
</dbReference>
<evidence type="ECO:0000259" key="4">
    <source>
        <dbReference type="PROSITE" id="PS50075"/>
    </source>
</evidence>
<gene>
    <name evidence="5" type="primary">entF</name>
    <name evidence="5" type="ORF">NWFMUON74_31280</name>
</gene>
<sequence>MLTVRPGTESAYPLSRAQWSWWLAQQLYPDVPVTVALYLDLEGPLDLGSLAGCARRAARELESPHLRFCLVDGYPRQYLDAATPLPLETVDLTGEADPLAAALDRMERDHGTPLDPLTDVLTVAIVFAVTPTRHLLYLRSHHIVLDGVGAAAVLRRTAQLYRAQVAAGRDAEPPDAGALSIAQILEDERAYHDSTRARADGDYWRAQLAGFDGPTGLAGRPAPPAGTPHHVAGALDEAAAGLLADAQARHGATFPELVIAAFACHLARMTGRSEVTFTMPVPARATVAARRSAGTMSNVVPLRLTGLDVATVGEVIAQVRAKVIGALRHQRYRHEDMWDGHEAVLGGFGPVLNVLGFVEPLRLGPVVGQARLLALGPVPDLQINGYQAGPDERSVSIDFQANPARYGRDALARHHRRFLDFFRRYLAAGTDCPATEIDLPAKLPQVAPPGPARLLRELLSADPAPDAVAVRDGDRTMTYREMDEAACRWARELLARGAGPGRFVAVAVARSLESVLALWVVARTGACYVPVDPADPPSRIAAILTDCRARLGITVSSVLAELPSGLGAHGERDAVEWLVFDDPGTVAAVERHAADPVGDAELPAPVRMEHPAYVIYTSGTTGTPKGVVVAHRGLGPLTDYLVEHYGLGPDSVLLHSHTATFDAHLLELLAAFAAGARLVVAAPEVVAGPALARLIRDSGCTVLQTAPAVLATLSPEQVPGLAVVAVGGEACPAKLVRQWAPHVRLHNGYGPTEATIMATETAAMAADAPVSVGRPLPGVFAAVLDARLRPVPEGARGELYLGGPAVAAGYLGNPAGTAARFVADPFAAGRRLYRTGDLVCAGPGGDFEIFGRLDCQIQLHGRRVEPAEIEAALLAAPEVAYAVVTLTDAGRPGARLAGYVVPADGARIDTAALLRRLRAELPFALVPSALVALDALPMAGNGKVDRAALPAPVPGTRAYRPPRTGLEQLVADRFAAVLDRSEIGRDDDFFELGGNSVLGVTISAELAAATGLPMALHWLYTAPTVELLAARLAGHDTAADDALGVLLPLRRNGTRPPLFCVHSAVPLAWCYAGLARYVTDRPVYGLQAPVLTAAAEIPATIDDLADSYIDAMLSVQPEGPYHLLGWSLGGQIAHAVAVRLRARGAAVAVLAMLDSVVVPASADPPPVPRMRDLLTHLLGDEPEDADAAPDVTAAEAAAELARAGASFGTGLSADQLERLHRGYAAGVALSHGYRPGVYDGDLLYFSATRGITELLGAYVWRPYVTGELVEHPVAATHAQLTNSEVVAVIGPLLADHLERTAATESALPTVFDRLPARPRDAAASSSQP</sequence>
<evidence type="ECO:0000256" key="3">
    <source>
        <dbReference type="ARBA" id="ARBA00022553"/>
    </source>
</evidence>
<dbReference type="CDD" id="cd05930">
    <property type="entry name" value="A_NRPS"/>
    <property type="match status" value="1"/>
</dbReference>
<dbReference type="Proteomes" id="UP000516173">
    <property type="component" value="Chromosome"/>
</dbReference>
<dbReference type="InterPro" id="IPR020806">
    <property type="entry name" value="PKS_PP-bd"/>
</dbReference>
<proteinExistence type="predicted"/>
<dbReference type="Pfam" id="PF00975">
    <property type="entry name" value="Thioesterase"/>
    <property type="match status" value="1"/>
</dbReference>
<accession>A0A7G1KLB6</accession>
<dbReference type="Pfam" id="PF00668">
    <property type="entry name" value="Condensation"/>
    <property type="match status" value="1"/>
</dbReference>
<dbReference type="PROSITE" id="PS00012">
    <property type="entry name" value="PHOSPHOPANTETHEINE"/>
    <property type="match status" value="1"/>
</dbReference>
<dbReference type="InterPro" id="IPR020802">
    <property type="entry name" value="TesA-like"/>
</dbReference>
<dbReference type="GO" id="GO:0005737">
    <property type="term" value="C:cytoplasm"/>
    <property type="evidence" value="ECO:0007669"/>
    <property type="project" value="TreeGrafter"/>
</dbReference>
<dbReference type="PANTHER" id="PTHR45527">
    <property type="entry name" value="NONRIBOSOMAL PEPTIDE SYNTHETASE"/>
    <property type="match status" value="1"/>
</dbReference>
<dbReference type="InterPro" id="IPR020845">
    <property type="entry name" value="AMP-binding_CS"/>
</dbReference>
<dbReference type="InterPro" id="IPR029058">
    <property type="entry name" value="AB_hydrolase_fold"/>
</dbReference>
<dbReference type="SUPFAM" id="SSF53474">
    <property type="entry name" value="alpha/beta-Hydrolases"/>
    <property type="match status" value="1"/>
</dbReference>
<dbReference type="PROSITE" id="PS50075">
    <property type="entry name" value="CARRIER"/>
    <property type="match status" value="1"/>
</dbReference>
<dbReference type="Gene3D" id="3.30.559.10">
    <property type="entry name" value="Chloramphenicol acetyltransferase-like domain"/>
    <property type="match status" value="1"/>
</dbReference>
<dbReference type="Pfam" id="PF00501">
    <property type="entry name" value="AMP-binding"/>
    <property type="match status" value="1"/>
</dbReference>
<dbReference type="InterPro" id="IPR001031">
    <property type="entry name" value="Thioesterase"/>
</dbReference>
<dbReference type="InterPro" id="IPR000873">
    <property type="entry name" value="AMP-dep_synth/lig_dom"/>
</dbReference>
<dbReference type="SMART" id="SM00824">
    <property type="entry name" value="PKS_TE"/>
    <property type="match status" value="1"/>
</dbReference>
<evidence type="ECO:0000313" key="6">
    <source>
        <dbReference type="Proteomes" id="UP000516173"/>
    </source>
</evidence>
<dbReference type="GO" id="GO:0008610">
    <property type="term" value="P:lipid biosynthetic process"/>
    <property type="evidence" value="ECO:0007669"/>
    <property type="project" value="UniProtKB-ARBA"/>
</dbReference>
<reference evidence="5 6" key="1">
    <citation type="submission" date="2020-08" db="EMBL/GenBank/DDBJ databases">
        <title>Genome Sequencing of Nocardia wallacei strain FMUON74 and assembly.</title>
        <authorList>
            <person name="Toyokawa M."/>
            <person name="Uesaka K."/>
        </authorList>
    </citation>
    <scope>NUCLEOTIDE SEQUENCE [LARGE SCALE GENOMIC DNA]</scope>
    <source>
        <strain evidence="5 6">FMUON74</strain>
    </source>
</reference>
<dbReference type="RefSeq" id="WP_232111041.1">
    <property type="nucleotide sequence ID" value="NZ_AP023396.1"/>
</dbReference>
<dbReference type="InterPro" id="IPR045851">
    <property type="entry name" value="AMP-bd_C_sf"/>
</dbReference>
<organism evidence="5 6">
    <name type="scientific">Nocardia wallacei</name>
    <dbReference type="NCBI Taxonomy" id="480035"/>
    <lineage>
        <taxon>Bacteria</taxon>
        <taxon>Bacillati</taxon>
        <taxon>Actinomycetota</taxon>
        <taxon>Actinomycetes</taxon>
        <taxon>Mycobacteriales</taxon>
        <taxon>Nocardiaceae</taxon>
        <taxon>Nocardia</taxon>
    </lineage>
</organism>